<dbReference type="AlphaFoldDB" id="A0A809S8C6"/>
<name>A0A809S8C6_9PROT</name>
<accession>A0A809S8C6</accession>
<protein>
    <submittedName>
        <fullName evidence="2">Uncharacterized protein</fullName>
    </submittedName>
</protein>
<evidence type="ECO:0000313" key="2">
    <source>
        <dbReference type="EMBL" id="BBO19514.1"/>
    </source>
</evidence>
<organism evidence="2 3">
    <name type="scientific">Candidatus Desulfobacillus denitrificans</name>
    <dbReference type="NCBI Taxonomy" id="2608985"/>
    <lineage>
        <taxon>Bacteria</taxon>
        <taxon>Pseudomonadati</taxon>
        <taxon>Pseudomonadota</taxon>
        <taxon>Betaproteobacteria</taxon>
        <taxon>Candidatus Desulfobacillus</taxon>
    </lineage>
</organism>
<reference evidence="2" key="1">
    <citation type="journal article" name="DNA Res.">
        <title>The physiological potential of anammox bacteria as revealed by their core genome structure.</title>
        <authorList>
            <person name="Okubo T."/>
            <person name="Toyoda A."/>
            <person name="Fukuhara K."/>
            <person name="Uchiyama I."/>
            <person name="Harigaya Y."/>
            <person name="Kuroiwa M."/>
            <person name="Suzuki T."/>
            <person name="Murakami Y."/>
            <person name="Suwa Y."/>
            <person name="Takami H."/>
        </authorList>
    </citation>
    <scope>NUCLEOTIDE SEQUENCE</scope>
    <source>
        <strain evidence="2">317325-3</strain>
    </source>
</reference>
<dbReference type="Proteomes" id="UP000662914">
    <property type="component" value="Chromosome"/>
</dbReference>
<feature type="compositionally biased region" description="Basic and acidic residues" evidence="1">
    <location>
        <begin position="10"/>
        <end position="19"/>
    </location>
</feature>
<sequence>MRRHGQPAKIDPRLTDLHDGTSPGYDGKNRFLLPISDAFRYVLRKPGLVTAKEIGKKLA</sequence>
<evidence type="ECO:0000313" key="3">
    <source>
        <dbReference type="Proteomes" id="UP000662914"/>
    </source>
</evidence>
<dbReference type="EMBL" id="AP021857">
    <property type="protein sequence ID" value="BBO19514.1"/>
    <property type="molecule type" value="Genomic_DNA"/>
</dbReference>
<proteinExistence type="predicted"/>
<dbReference type="KEGG" id="ddz:DSYM_02130"/>
<evidence type="ECO:0000256" key="1">
    <source>
        <dbReference type="SAM" id="MobiDB-lite"/>
    </source>
</evidence>
<gene>
    <name evidence="2" type="ORF">DSYM_02130</name>
</gene>
<feature type="region of interest" description="Disordered" evidence="1">
    <location>
        <begin position="1"/>
        <end position="26"/>
    </location>
</feature>